<accession>A0A930HDE4</accession>
<dbReference type="EMBL" id="JABZQH010000257">
    <property type="protein sequence ID" value="MBF1352748.1"/>
    <property type="molecule type" value="Genomic_DNA"/>
</dbReference>
<dbReference type="GO" id="GO:0003677">
    <property type="term" value="F:DNA binding"/>
    <property type="evidence" value="ECO:0007669"/>
    <property type="project" value="UniProtKB-KW"/>
</dbReference>
<organism evidence="1 2">
    <name type="scientific">Mogibacterium diversum</name>
    <dbReference type="NCBI Taxonomy" id="114527"/>
    <lineage>
        <taxon>Bacteria</taxon>
        <taxon>Bacillati</taxon>
        <taxon>Bacillota</taxon>
        <taxon>Clostridia</taxon>
        <taxon>Peptostreptococcales</taxon>
        <taxon>Anaerovoracaceae</taxon>
        <taxon>Mogibacterium</taxon>
    </lineage>
</organism>
<name>A0A930HDE4_9FIRM</name>
<reference evidence="1" key="1">
    <citation type="submission" date="2020-04" db="EMBL/GenBank/DDBJ databases">
        <title>Deep metagenomics examines the oral microbiome during advanced dental caries in children, revealing novel taxa and co-occurrences with host molecules.</title>
        <authorList>
            <person name="Baker J.L."/>
            <person name="Morton J.T."/>
            <person name="Dinis M."/>
            <person name="Alvarez R."/>
            <person name="Tran N.C."/>
            <person name="Knight R."/>
            <person name="Edlund A."/>
        </authorList>
    </citation>
    <scope>NUCLEOTIDE SEQUENCE</scope>
    <source>
        <strain evidence="1">JCVI_24_bin.8</strain>
    </source>
</reference>
<keyword evidence="1" id="KW-0238">DNA-binding</keyword>
<protein>
    <submittedName>
        <fullName evidence="1">DNA-binding protein</fullName>
    </submittedName>
</protein>
<evidence type="ECO:0000313" key="1">
    <source>
        <dbReference type="EMBL" id="MBF1352748.1"/>
    </source>
</evidence>
<comment type="caution">
    <text evidence="1">The sequence shown here is derived from an EMBL/GenBank/DDBJ whole genome shotgun (WGS) entry which is preliminary data.</text>
</comment>
<sequence length="127" mass="15336">MEVISMESSVYQDLIDRLNRIEQYVERTTHLLQDIDDELEMSTKDLIDTLDVSESTLYRWRKKNIVRFRYTESGDVRYFYKSLLICARCNRLRISGMRNDELLERLLRYKDKLILCNCLSLEQKDEP</sequence>
<gene>
    <name evidence="1" type="ORF">HXM71_06500</name>
</gene>
<proteinExistence type="predicted"/>
<dbReference type="InterPro" id="IPR009061">
    <property type="entry name" value="DNA-bd_dom_put_sf"/>
</dbReference>
<dbReference type="AlphaFoldDB" id="A0A930HDE4"/>
<dbReference type="SUPFAM" id="SSF46955">
    <property type="entry name" value="Putative DNA-binding domain"/>
    <property type="match status" value="1"/>
</dbReference>
<dbReference type="Proteomes" id="UP000722050">
    <property type="component" value="Unassembled WGS sequence"/>
</dbReference>
<evidence type="ECO:0000313" key="2">
    <source>
        <dbReference type="Proteomes" id="UP000722050"/>
    </source>
</evidence>